<evidence type="ECO:0000256" key="3">
    <source>
        <dbReference type="ARBA" id="ARBA00022679"/>
    </source>
</evidence>
<comment type="caution">
    <text evidence="5">The sequence shown here is derived from an EMBL/GenBank/DDBJ whole genome shotgun (WGS) entry which is preliminary data.</text>
</comment>
<evidence type="ECO:0000256" key="2">
    <source>
        <dbReference type="ARBA" id="ARBA00022676"/>
    </source>
</evidence>
<dbReference type="PROSITE" id="PS00375">
    <property type="entry name" value="UDPGT"/>
    <property type="match status" value="3"/>
</dbReference>
<dbReference type="CDD" id="cd03784">
    <property type="entry name" value="GT1_Gtf-like"/>
    <property type="match status" value="3"/>
</dbReference>
<dbReference type="Pfam" id="PF00201">
    <property type="entry name" value="UDPGT"/>
    <property type="match status" value="4"/>
</dbReference>
<gene>
    <name evidence="5" type="ORF">DCHRY22_LOCUS3364</name>
</gene>
<dbReference type="PANTHER" id="PTHR48043">
    <property type="entry name" value="EG:EG0003.4 PROTEIN-RELATED"/>
    <property type="match status" value="1"/>
</dbReference>
<sequence length="1702" mass="197063">MLKPIGTELARRGHNVTVITSIRDNNPPPNYHQVVVDDTKIWDLLGIERPNIFTMVDLTTEEFHDKIIWPGGIAYTENVFKSHEFINFLKKDNVFDIVISEQFFQEAFYALAYKYNAPLVLVTTFGNCMKHNYITRNPLQMATVMSELLVVEDPTSFWGRLRNLFFSVYDYIFWRYWYLEEQEKLVRKYLPELTRKVPSLYEMQKETALMLINSHFSYDTPAAILPNIVEIGGLHFTRSNVSLPEDLQKLLDEAQEGVVYVNFGSNVRSIELPVEKKNAFLNVFRQLKQTVLWKWEDDVLDDKPSNLFTRKWFPQKEILQHPNIKLFVSHGGLIGMHEAIINGVPVVGVPIFGDQFNNLMLAQEKGFGKLLTYNNVNEKTLSAALNEVLYNASYIETAKEVSRRFLDRPLSPMDTAIYWLEYVIRNKGAEYMKNPARRLSWVQICVLTLLTFLTKFSESANILYVMPYSVTSHYIMLKPIGTELARRGHNVTVITSIRDNNPPPNYHQIVVNNTKIWDLLGMERPVIFSMVDLSTEEMYSKIVWPGSIAFTELTLSSKEFMTFLKKDNAFDLVISEQLYHEALNALAYKYNAPLVLVTTYGNCMRHNYITRNPLQMATVMGELLVVRDPTSFWGRFRNLYFNVYHYIVWRYWFLEEQEKLVRKYLPELTGKVPSLYEMQKETALMLINSHFSYDTPAAILPNIVEIGGLHLIKSNDSLPEDLQKLLDEAREGVVYVNFGSNVRSIELPIQKKNAFLNVFRQLKQTVLWKWEDDVLDDKPSNLFTRKWFPQKEILQHPNIKVFVSHGGLIGMHEAIINGVPVVGVPIFGDQFNNVLLAEEAGFGKLLMYHDINEKTLSAALNEVLYNASYKETAKEVSRRFLDRPLSPMDTAIYWLEYVIRNKGAEYMKNPARRLSWVAYNMLDVYLLIALILIVVQIWVLTLLTFLTNFSESANILYVMPFSATSHYIMLKPIGTELARRGHNVTVITSTRENNPPQNYHQVVVNNTKIWDLLGIERPVVFSMVDLSTEEMYNKIVWPGSIAFTELTFNSKEFMTFLKKDNAFDLVISEQFYHEALYALAYKYNAPLVLVTTYGNCMRHNYITRNPLQMATVMGELLVVKDPTSFWGRFRNLYFNVYHYIVWRYWFLEEQEKLVRKYLPELTGKVPSLYEMQKETALMLINSHFSYDTPAAILPNIVEIGGVHLTKSNNSLPEDLQKLLDEASNGVVYVSFGSNVRSIELPIQKKNAFLNVFRQLKQTVLWKWEDDVLDDKPSNLFTRKWFPQKEILQHPNIKVFVSHGGLIGMHEAIINGVPVVGVPIFGDQFNNVLLAEEAGFGKLLMYHDINEKTLSAVLNEVLYNASYMETAKEVSRRFLDRPLSPMDTAIYWLEYVIRNKGAEYMKNPAQLARRGHNVTVITPIRDNNPPANYHQVLVDDKKIWDILGVERPNIFTMVDMSAEEFHDKILWPGGVAFTELALNSTEVRKFLKNDNTFDLVLCEQFFQEAMYALAYKYNAPLALVTTFGSCMRHNIATAHPNVKVFISHGGLIGTQEAIFNGVPLIGVPIYADQYNNLLYAEKAGFGKIMQYHEINENYLSQTLSEVLSNDSYMQKAKEVSRRFKDRPMTPLDTAVFWFEYVIRNNGAEFMKNPTRNLNWFSFYMLDVYASFLLVVFLFTMILYKIIMFIAQMYVDYKVKVTIVKKEQ</sequence>
<feature type="transmembrane region" description="Helical" evidence="4">
    <location>
        <begin position="1654"/>
        <end position="1678"/>
    </location>
</feature>
<evidence type="ECO:0000256" key="1">
    <source>
        <dbReference type="ARBA" id="ARBA00009995"/>
    </source>
</evidence>
<proteinExistence type="inferred from homology"/>
<dbReference type="PANTHER" id="PTHR48043:SF159">
    <property type="entry name" value="EG:EG0003.4 PROTEIN-RELATED"/>
    <property type="match status" value="1"/>
</dbReference>
<keyword evidence="4" id="KW-0812">Transmembrane</keyword>
<organism evidence="5 6">
    <name type="scientific">Danaus chrysippus</name>
    <name type="common">African queen</name>
    <dbReference type="NCBI Taxonomy" id="151541"/>
    <lineage>
        <taxon>Eukaryota</taxon>
        <taxon>Metazoa</taxon>
        <taxon>Ecdysozoa</taxon>
        <taxon>Arthropoda</taxon>
        <taxon>Hexapoda</taxon>
        <taxon>Insecta</taxon>
        <taxon>Pterygota</taxon>
        <taxon>Neoptera</taxon>
        <taxon>Endopterygota</taxon>
        <taxon>Lepidoptera</taxon>
        <taxon>Glossata</taxon>
        <taxon>Ditrysia</taxon>
        <taxon>Papilionoidea</taxon>
        <taxon>Nymphalidae</taxon>
        <taxon>Danainae</taxon>
        <taxon>Danaini</taxon>
        <taxon>Danaina</taxon>
        <taxon>Danaus</taxon>
        <taxon>Anosia</taxon>
    </lineage>
</organism>
<feature type="transmembrane region" description="Helical" evidence="4">
    <location>
        <begin position="922"/>
        <end position="946"/>
    </location>
</feature>
<dbReference type="InterPro" id="IPR050271">
    <property type="entry name" value="UDP-glycosyltransferase"/>
</dbReference>
<accession>A0A8J2QFS1</accession>
<comment type="similarity">
    <text evidence="1">Belongs to the UDP-glycosyltransferase family.</text>
</comment>
<keyword evidence="6" id="KW-1185">Reference proteome</keyword>
<protein>
    <submittedName>
        <fullName evidence="5">(African queen) hypothetical protein</fullName>
    </submittedName>
</protein>
<reference evidence="5" key="1">
    <citation type="submission" date="2021-09" db="EMBL/GenBank/DDBJ databases">
        <authorList>
            <person name="Martin H S."/>
        </authorList>
    </citation>
    <scope>NUCLEOTIDE SEQUENCE</scope>
</reference>
<dbReference type="FunFam" id="3.40.50.2000:FF:000050">
    <property type="entry name" value="UDP-glucuronosyltransferase"/>
    <property type="match status" value="3"/>
</dbReference>
<keyword evidence="2" id="KW-0328">Glycosyltransferase</keyword>
<dbReference type="InterPro" id="IPR002213">
    <property type="entry name" value="UDP_glucos_trans"/>
</dbReference>
<dbReference type="EMBL" id="CAKASE010000047">
    <property type="protein sequence ID" value="CAG9561937.1"/>
    <property type="molecule type" value="Genomic_DNA"/>
</dbReference>
<dbReference type="InterPro" id="IPR035595">
    <property type="entry name" value="UDP_glycos_trans_CS"/>
</dbReference>
<keyword evidence="3" id="KW-0808">Transferase</keyword>
<dbReference type="GO" id="GO:0008194">
    <property type="term" value="F:UDP-glycosyltransferase activity"/>
    <property type="evidence" value="ECO:0007669"/>
    <property type="project" value="InterPro"/>
</dbReference>
<keyword evidence="4" id="KW-1133">Transmembrane helix</keyword>
<dbReference type="SUPFAM" id="SSF53756">
    <property type="entry name" value="UDP-Glycosyltransferase/glycogen phosphorylase"/>
    <property type="match status" value="5"/>
</dbReference>
<dbReference type="Gene3D" id="3.40.50.2000">
    <property type="entry name" value="Glycogen Phosphorylase B"/>
    <property type="match status" value="5"/>
</dbReference>
<dbReference type="Proteomes" id="UP000789524">
    <property type="component" value="Unassembled WGS sequence"/>
</dbReference>
<evidence type="ECO:0000313" key="5">
    <source>
        <dbReference type="EMBL" id="CAG9561937.1"/>
    </source>
</evidence>
<dbReference type="OrthoDB" id="5835829at2759"/>
<name>A0A8J2QFS1_9NEOP</name>
<evidence type="ECO:0000256" key="4">
    <source>
        <dbReference type="SAM" id="Phobius"/>
    </source>
</evidence>
<evidence type="ECO:0000313" key="6">
    <source>
        <dbReference type="Proteomes" id="UP000789524"/>
    </source>
</evidence>
<keyword evidence="4" id="KW-0472">Membrane</keyword>